<evidence type="ECO:0000256" key="1">
    <source>
        <dbReference type="ARBA" id="ARBA00004496"/>
    </source>
</evidence>
<evidence type="ECO:0000313" key="11">
    <source>
        <dbReference type="Proteomes" id="UP000051565"/>
    </source>
</evidence>
<dbReference type="PANTHER" id="PTHR43033:SF1">
    <property type="entry name" value="TRNA(ILE)-LYSIDINE SYNTHASE-RELATED"/>
    <property type="match status" value="1"/>
</dbReference>
<keyword evidence="11" id="KW-1185">Reference proteome</keyword>
<dbReference type="Proteomes" id="UP000051565">
    <property type="component" value="Unassembled WGS sequence"/>
</dbReference>
<dbReference type="SUPFAM" id="SSF52402">
    <property type="entry name" value="Adenine nucleotide alpha hydrolases-like"/>
    <property type="match status" value="1"/>
</dbReference>
<evidence type="ECO:0000256" key="4">
    <source>
        <dbReference type="ARBA" id="ARBA00022694"/>
    </source>
</evidence>
<gene>
    <name evidence="8" type="primary">tilS</name>
    <name evidence="10" type="ORF">IV52_GL000805</name>
</gene>
<sequence length="445" mass="51771">MEQQKSWGKDEPIVVAVSTGVDSMVLLHLLQNLKKRYPRIIVAHVNHQLRAQSTAEELFIRNYCKKHHLQLEVAHWHHQKISSGMENKARVLRYNFFKIVMQQYHAKILLTAHQQNDQAETVLMKLIRSGNLNEVQGIQAVRPFYNGILFRPLLNFTRTEIKTYAQQHQLDWFEDSTNQQNITMRNRIRNQIMPGLIKENKNAVQHLADFAYQLQRQTVDNLAMANDLLENDELQTGKDFVQYRLLKKQAGVKEILQVLLSKLTTKIHLTEKQLSEVEKLINNSQKPQGRINLESGFLFQKNYQLIKFYKNNNHQDKISHDFPSFMVILNHWYSLPNGKSFGVFTTSSLPAQTFLRKSIFFLTSNQFPLQVRKSDFHDRIKLKNGGNKSVRRLFIDKKLTNEQRENAMSLVAADGKVLAVIGFQESSSKLSADSEKYILVVNERD</sequence>
<proteinExistence type="inferred from homology"/>
<dbReference type="STRING" id="53444.AYR59_00260"/>
<keyword evidence="2 8" id="KW-0963">Cytoplasm</keyword>
<dbReference type="GO" id="GO:0032267">
    <property type="term" value="F:tRNA(Ile)-lysidine synthase activity"/>
    <property type="evidence" value="ECO:0007669"/>
    <property type="project" value="UniProtKB-EC"/>
</dbReference>
<dbReference type="GO" id="GO:0006400">
    <property type="term" value="P:tRNA modification"/>
    <property type="evidence" value="ECO:0007669"/>
    <property type="project" value="UniProtKB-UniRule"/>
</dbReference>
<dbReference type="SMART" id="SM00977">
    <property type="entry name" value="TilS_C"/>
    <property type="match status" value="1"/>
</dbReference>
<dbReference type="InterPro" id="IPR012094">
    <property type="entry name" value="tRNA_Ile_lys_synt"/>
</dbReference>
<evidence type="ECO:0000259" key="9">
    <source>
        <dbReference type="SMART" id="SM00977"/>
    </source>
</evidence>
<comment type="function">
    <text evidence="8">Ligates lysine onto the cytidine present at position 34 of the AUA codon-specific tRNA(Ile) that contains the anticodon CAU, in an ATP-dependent manner. Cytidine is converted to lysidine, thus changing the amino acid specificity of the tRNA from methionine to isoleucine.</text>
</comment>
<dbReference type="GO" id="GO:0005524">
    <property type="term" value="F:ATP binding"/>
    <property type="evidence" value="ECO:0007669"/>
    <property type="project" value="UniProtKB-KW"/>
</dbReference>
<comment type="catalytic activity">
    <reaction evidence="7 8">
        <text>cytidine(34) in tRNA(Ile2) + L-lysine + ATP = lysidine(34) in tRNA(Ile2) + AMP + diphosphate + H(+)</text>
        <dbReference type="Rhea" id="RHEA:43744"/>
        <dbReference type="Rhea" id="RHEA-COMP:10625"/>
        <dbReference type="Rhea" id="RHEA-COMP:10670"/>
        <dbReference type="ChEBI" id="CHEBI:15378"/>
        <dbReference type="ChEBI" id="CHEBI:30616"/>
        <dbReference type="ChEBI" id="CHEBI:32551"/>
        <dbReference type="ChEBI" id="CHEBI:33019"/>
        <dbReference type="ChEBI" id="CHEBI:82748"/>
        <dbReference type="ChEBI" id="CHEBI:83665"/>
        <dbReference type="ChEBI" id="CHEBI:456215"/>
        <dbReference type="EC" id="6.3.4.19"/>
    </reaction>
</comment>
<dbReference type="NCBIfam" id="TIGR02432">
    <property type="entry name" value="lysidine_TilS_N"/>
    <property type="match status" value="1"/>
</dbReference>
<evidence type="ECO:0000256" key="7">
    <source>
        <dbReference type="ARBA" id="ARBA00048539"/>
    </source>
</evidence>
<organism evidence="10 11">
    <name type="scientific">Fructilactobacillus lindneri DSM 20690 = JCM 11027</name>
    <dbReference type="NCBI Taxonomy" id="1122148"/>
    <lineage>
        <taxon>Bacteria</taxon>
        <taxon>Bacillati</taxon>
        <taxon>Bacillota</taxon>
        <taxon>Bacilli</taxon>
        <taxon>Lactobacillales</taxon>
        <taxon>Lactobacillaceae</taxon>
        <taxon>Fructilactobacillus</taxon>
    </lineage>
</organism>
<dbReference type="EMBL" id="JQBT01000003">
    <property type="protein sequence ID" value="KRN80741.1"/>
    <property type="molecule type" value="Genomic_DNA"/>
</dbReference>
<evidence type="ECO:0000256" key="8">
    <source>
        <dbReference type="HAMAP-Rule" id="MF_01161"/>
    </source>
</evidence>
<evidence type="ECO:0000256" key="2">
    <source>
        <dbReference type="ARBA" id="ARBA00022490"/>
    </source>
</evidence>
<dbReference type="PANTHER" id="PTHR43033">
    <property type="entry name" value="TRNA(ILE)-LYSIDINE SYNTHASE-RELATED"/>
    <property type="match status" value="1"/>
</dbReference>
<evidence type="ECO:0000256" key="5">
    <source>
        <dbReference type="ARBA" id="ARBA00022741"/>
    </source>
</evidence>
<dbReference type="SUPFAM" id="SSF56037">
    <property type="entry name" value="PheT/TilS domain"/>
    <property type="match status" value="1"/>
</dbReference>
<dbReference type="InterPro" id="IPR012795">
    <property type="entry name" value="tRNA_Ile_lys_synt_N"/>
</dbReference>
<dbReference type="Gene3D" id="3.40.50.620">
    <property type="entry name" value="HUPs"/>
    <property type="match status" value="1"/>
</dbReference>
<dbReference type="Pfam" id="PF01171">
    <property type="entry name" value="ATP_bind_3"/>
    <property type="match status" value="1"/>
</dbReference>
<dbReference type="InterPro" id="IPR011063">
    <property type="entry name" value="TilS/TtcA_N"/>
</dbReference>
<evidence type="ECO:0000256" key="3">
    <source>
        <dbReference type="ARBA" id="ARBA00022598"/>
    </source>
</evidence>
<dbReference type="EC" id="6.3.4.19" evidence="8"/>
<keyword evidence="5" id="KW-0547">Nucleotide-binding</keyword>
<keyword evidence="6" id="KW-0067">ATP-binding</keyword>
<accession>A0A0R2K0K4</accession>
<comment type="similarity">
    <text evidence="8">Belongs to the tRNA(Ile)-lysidine synthase family.</text>
</comment>
<dbReference type="PATRIC" id="fig|1122148.6.peg.828"/>
<feature type="domain" description="Lysidine-tRNA(Ile) synthetase C-terminal" evidence="9">
    <location>
        <begin position="369"/>
        <end position="441"/>
    </location>
</feature>
<evidence type="ECO:0000256" key="6">
    <source>
        <dbReference type="ARBA" id="ARBA00022840"/>
    </source>
</evidence>
<comment type="caution">
    <text evidence="10">The sequence shown here is derived from an EMBL/GenBank/DDBJ whole genome shotgun (WGS) entry which is preliminary data.</text>
</comment>
<keyword evidence="4 8" id="KW-0819">tRNA processing</keyword>
<comment type="subcellular location">
    <subcellularLocation>
        <location evidence="1 8">Cytoplasm</location>
    </subcellularLocation>
</comment>
<reference evidence="10 11" key="1">
    <citation type="journal article" date="2015" name="Genome Announc.">
        <title>Expanding the biotechnology potential of lactobacilli through comparative genomics of 213 strains and associated genera.</title>
        <authorList>
            <person name="Sun Z."/>
            <person name="Harris H.M."/>
            <person name="McCann A."/>
            <person name="Guo C."/>
            <person name="Argimon S."/>
            <person name="Zhang W."/>
            <person name="Yang X."/>
            <person name="Jeffery I.B."/>
            <person name="Cooney J.C."/>
            <person name="Kagawa T.F."/>
            <person name="Liu W."/>
            <person name="Song Y."/>
            <person name="Salvetti E."/>
            <person name="Wrobel A."/>
            <person name="Rasinkangas P."/>
            <person name="Parkhill J."/>
            <person name="Rea M.C."/>
            <person name="O'Sullivan O."/>
            <person name="Ritari J."/>
            <person name="Douillard F.P."/>
            <person name="Paul Ross R."/>
            <person name="Yang R."/>
            <person name="Briner A.E."/>
            <person name="Felis G.E."/>
            <person name="de Vos W.M."/>
            <person name="Barrangou R."/>
            <person name="Klaenhammer T.R."/>
            <person name="Caufield P.W."/>
            <person name="Cui Y."/>
            <person name="Zhang H."/>
            <person name="O'Toole P.W."/>
        </authorList>
    </citation>
    <scope>NUCLEOTIDE SEQUENCE [LARGE SCALE GENOMIC DNA]</scope>
    <source>
        <strain evidence="10 11">DSM 20690</strain>
    </source>
</reference>
<keyword evidence="3 8" id="KW-0436">Ligase</keyword>
<dbReference type="AlphaFoldDB" id="A0A0R2K0K4"/>
<name>A0A0R2K0K4_9LACO</name>
<dbReference type="NCBIfam" id="TIGR02433">
    <property type="entry name" value="lysidine_TilS_C"/>
    <property type="match status" value="1"/>
</dbReference>
<dbReference type="GO" id="GO:0005737">
    <property type="term" value="C:cytoplasm"/>
    <property type="evidence" value="ECO:0007669"/>
    <property type="project" value="UniProtKB-SubCell"/>
</dbReference>
<comment type="caution">
    <text evidence="8">Lacks conserved residue(s) required for the propagation of feature annotation.</text>
</comment>
<dbReference type="HAMAP" id="MF_01161">
    <property type="entry name" value="tRNA_Ile_lys_synt"/>
    <property type="match status" value="1"/>
</dbReference>
<protein>
    <recommendedName>
        <fullName evidence="8">tRNA(Ile)-lysidine synthase</fullName>
        <ecNumber evidence="8">6.3.4.19</ecNumber>
    </recommendedName>
    <alternativeName>
        <fullName evidence="8">tRNA(Ile)-2-lysyl-cytidine synthase</fullName>
    </alternativeName>
    <alternativeName>
        <fullName evidence="8">tRNA(Ile)-lysidine synthetase</fullName>
    </alternativeName>
</protein>
<evidence type="ECO:0000313" key="10">
    <source>
        <dbReference type="EMBL" id="KRN80741.1"/>
    </source>
</evidence>
<dbReference type="CDD" id="cd01992">
    <property type="entry name" value="TilS_N"/>
    <property type="match status" value="1"/>
</dbReference>
<dbReference type="InterPro" id="IPR014729">
    <property type="entry name" value="Rossmann-like_a/b/a_fold"/>
</dbReference>
<dbReference type="InterPro" id="IPR012796">
    <property type="entry name" value="Lysidine-tRNA-synth_C"/>
</dbReference>